<evidence type="ECO:0000256" key="1">
    <source>
        <dbReference type="SAM" id="SignalP"/>
    </source>
</evidence>
<proteinExistence type="evidence at transcript level"/>
<keyword evidence="1" id="KW-0732">Signal</keyword>
<feature type="signal peptide" evidence="1">
    <location>
        <begin position="1"/>
        <end position="20"/>
    </location>
</feature>
<organism evidence="2">
    <name type="scientific">Schistosoma japonicum</name>
    <name type="common">Blood fluke</name>
    <dbReference type="NCBI Taxonomy" id="6182"/>
    <lineage>
        <taxon>Eukaryota</taxon>
        <taxon>Metazoa</taxon>
        <taxon>Spiralia</taxon>
        <taxon>Lophotrochozoa</taxon>
        <taxon>Platyhelminthes</taxon>
        <taxon>Trematoda</taxon>
        <taxon>Digenea</taxon>
        <taxon>Strigeidida</taxon>
        <taxon>Schistosomatoidea</taxon>
        <taxon>Schistosomatidae</taxon>
        <taxon>Schistosoma</taxon>
    </lineage>
</organism>
<reference evidence="2" key="1">
    <citation type="journal article" date="2009" name="Nature">
        <title>The Schistosoma japonicum genome reveals features of host-parasite interplay.</title>
        <authorList>
            <person name="Liu F."/>
            <person name="Zhou Y."/>
            <person name="Wang Z.Q."/>
            <person name="Lu G."/>
            <person name="Zheng H."/>
            <person name="Brindley P.J."/>
            <person name="McManus D.P."/>
            <person name="Blair D."/>
            <person name="Zhang Q.H."/>
            <person name="Zhong Y."/>
            <person name="Wang S."/>
            <person name="Han Z.G."/>
            <person name="Chen Z."/>
        </authorList>
    </citation>
    <scope>NUCLEOTIDE SEQUENCE</scope>
    <source>
        <strain evidence="2">Anhui</strain>
    </source>
</reference>
<accession>C1L4F2</accession>
<evidence type="ECO:0000313" key="2">
    <source>
        <dbReference type="EMBL" id="CAX69580.1"/>
    </source>
</evidence>
<sequence>MISSVLILVLLFHCTFKTEGLKDNSDSSSLSADKRMVYWKRFYNPSNEIPYPGEERYIFDRPRLRSRHYRHPIFAEAPFDTYDQSRK</sequence>
<feature type="chain" id="PRO_5002909835" evidence="1">
    <location>
        <begin position="21"/>
        <end position="87"/>
    </location>
</feature>
<reference evidence="2" key="2">
    <citation type="submission" date="2009-03" db="EMBL/GenBank/DDBJ databases">
        <authorList>
            <person name="Gang L."/>
        </authorList>
    </citation>
    <scope>NUCLEOTIDE SEQUENCE</scope>
    <source>
        <strain evidence="2">Anhui</strain>
    </source>
</reference>
<protein>
    <submittedName>
        <fullName evidence="2">Hypotheticial protein</fullName>
    </submittedName>
</protein>
<name>C1L4F2_SCHJA</name>
<dbReference type="EMBL" id="FN313846">
    <property type="protein sequence ID" value="CAX69580.1"/>
    <property type="molecule type" value="mRNA"/>
</dbReference>
<dbReference type="AlphaFoldDB" id="C1L4F2"/>